<accession>A0AAD7IAG8</accession>
<dbReference type="CDD" id="cd21037">
    <property type="entry name" value="MLKL_NTD"/>
    <property type="match status" value="1"/>
</dbReference>
<gene>
    <name evidence="1" type="ORF">B0H16DRAFT_1729700</name>
</gene>
<dbReference type="InterPro" id="IPR036537">
    <property type="entry name" value="Adaptor_Cbl_N_dom_sf"/>
</dbReference>
<dbReference type="Proteomes" id="UP001215598">
    <property type="component" value="Unassembled WGS sequence"/>
</dbReference>
<name>A0AAD7IAG8_9AGAR</name>
<reference evidence="1" key="1">
    <citation type="submission" date="2023-03" db="EMBL/GenBank/DDBJ databases">
        <title>Massive genome expansion in bonnet fungi (Mycena s.s.) driven by repeated elements and novel gene families across ecological guilds.</title>
        <authorList>
            <consortium name="Lawrence Berkeley National Laboratory"/>
            <person name="Harder C.B."/>
            <person name="Miyauchi S."/>
            <person name="Viragh M."/>
            <person name="Kuo A."/>
            <person name="Thoen E."/>
            <person name="Andreopoulos B."/>
            <person name="Lu D."/>
            <person name="Skrede I."/>
            <person name="Drula E."/>
            <person name="Henrissat B."/>
            <person name="Morin E."/>
            <person name="Kohler A."/>
            <person name="Barry K."/>
            <person name="LaButti K."/>
            <person name="Morin E."/>
            <person name="Salamov A."/>
            <person name="Lipzen A."/>
            <person name="Mereny Z."/>
            <person name="Hegedus B."/>
            <person name="Baldrian P."/>
            <person name="Stursova M."/>
            <person name="Weitz H."/>
            <person name="Taylor A."/>
            <person name="Grigoriev I.V."/>
            <person name="Nagy L.G."/>
            <person name="Martin F."/>
            <person name="Kauserud H."/>
        </authorList>
    </citation>
    <scope>NUCLEOTIDE SEQUENCE</scope>
    <source>
        <strain evidence="1">CBHHK182m</strain>
    </source>
</reference>
<proteinExistence type="predicted"/>
<dbReference type="Gene3D" id="1.20.930.20">
    <property type="entry name" value="Adaptor protein Cbl, N-terminal domain"/>
    <property type="match status" value="1"/>
</dbReference>
<organism evidence="1 2">
    <name type="scientific">Mycena metata</name>
    <dbReference type="NCBI Taxonomy" id="1033252"/>
    <lineage>
        <taxon>Eukaryota</taxon>
        <taxon>Fungi</taxon>
        <taxon>Dikarya</taxon>
        <taxon>Basidiomycota</taxon>
        <taxon>Agaricomycotina</taxon>
        <taxon>Agaricomycetes</taxon>
        <taxon>Agaricomycetidae</taxon>
        <taxon>Agaricales</taxon>
        <taxon>Marasmiineae</taxon>
        <taxon>Mycenaceae</taxon>
        <taxon>Mycena</taxon>
    </lineage>
</organism>
<dbReference type="EMBL" id="JARKIB010000110">
    <property type="protein sequence ID" value="KAJ7738726.1"/>
    <property type="molecule type" value="Genomic_DNA"/>
</dbReference>
<dbReference type="InterPro" id="IPR059179">
    <property type="entry name" value="MLKL-like_MCAfunc"/>
</dbReference>
<evidence type="ECO:0000313" key="1">
    <source>
        <dbReference type="EMBL" id="KAJ7738726.1"/>
    </source>
</evidence>
<sequence length="194" mass="21774">MPRRTNPWEDQIQNLKVTLTPALTLLDELDESLAPPFIAAIGKITRALVDGLEAVKRNKDECFQLVGSIHGILYAIINAHLKSDTMGSLPPATLEQLGEFTKTLHKIFRFLEAQLEGNRIKRFLRQNETNGMLKECRAGLDQAMEVFKLQSGYTVSDMSEAKKMSELMHEELLELISILSDGINSDGSSLVWIF</sequence>
<keyword evidence="2" id="KW-1185">Reference proteome</keyword>
<comment type="caution">
    <text evidence="1">The sequence shown here is derived from an EMBL/GenBank/DDBJ whole genome shotgun (WGS) entry which is preliminary data.</text>
</comment>
<evidence type="ECO:0000313" key="2">
    <source>
        <dbReference type="Proteomes" id="UP001215598"/>
    </source>
</evidence>
<dbReference type="GO" id="GO:0007166">
    <property type="term" value="P:cell surface receptor signaling pathway"/>
    <property type="evidence" value="ECO:0007669"/>
    <property type="project" value="InterPro"/>
</dbReference>
<dbReference type="AlphaFoldDB" id="A0AAD7IAG8"/>
<protein>
    <submittedName>
        <fullName evidence="1">Uncharacterized protein</fullName>
    </submittedName>
</protein>